<evidence type="ECO:0000256" key="1">
    <source>
        <dbReference type="ARBA" id="ARBA00004477"/>
    </source>
</evidence>
<protein>
    <recommendedName>
        <fullName evidence="3">dolichol kinase</fullName>
        <ecNumber evidence="3">2.7.1.108</ecNumber>
    </recommendedName>
</protein>
<comment type="caution">
    <text evidence="11">The sequence shown here is derived from an EMBL/GenBank/DDBJ whole genome shotgun (WGS) entry which is preliminary data.</text>
</comment>
<evidence type="ECO:0000256" key="5">
    <source>
        <dbReference type="ARBA" id="ARBA00022692"/>
    </source>
</evidence>
<evidence type="ECO:0000256" key="3">
    <source>
        <dbReference type="ARBA" id="ARBA00012132"/>
    </source>
</evidence>
<name>A0ABQ9K6U7_9CUCU</name>
<evidence type="ECO:0000256" key="9">
    <source>
        <dbReference type="ARBA" id="ARBA00023136"/>
    </source>
</evidence>
<feature type="transmembrane region" description="Helical" evidence="10">
    <location>
        <begin position="231"/>
        <end position="254"/>
    </location>
</feature>
<dbReference type="InterPro" id="IPR032974">
    <property type="entry name" value="Polypren_kinase"/>
</dbReference>
<feature type="transmembrane region" description="Helical" evidence="10">
    <location>
        <begin position="32"/>
        <end position="53"/>
    </location>
</feature>
<keyword evidence="8 10" id="KW-1133">Transmembrane helix</keyword>
<evidence type="ECO:0000256" key="6">
    <source>
        <dbReference type="ARBA" id="ARBA00022777"/>
    </source>
</evidence>
<evidence type="ECO:0000313" key="12">
    <source>
        <dbReference type="Proteomes" id="UP001162164"/>
    </source>
</evidence>
<gene>
    <name evidence="11" type="ORF">NQ317_008358</name>
</gene>
<dbReference type="EMBL" id="JAPWTJ010000016">
    <property type="protein sequence ID" value="KAJ8985328.1"/>
    <property type="molecule type" value="Genomic_DNA"/>
</dbReference>
<evidence type="ECO:0000256" key="2">
    <source>
        <dbReference type="ARBA" id="ARBA00010794"/>
    </source>
</evidence>
<proteinExistence type="inferred from homology"/>
<evidence type="ECO:0000256" key="8">
    <source>
        <dbReference type="ARBA" id="ARBA00022989"/>
    </source>
</evidence>
<keyword evidence="6" id="KW-0418">Kinase</keyword>
<keyword evidence="7" id="KW-0256">Endoplasmic reticulum</keyword>
<keyword evidence="5 10" id="KW-0812">Transmembrane</keyword>
<organism evidence="11 12">
    <name type="scientific">Molorchus minor</name>
    <dbReference type="NCBI Taxonomy" id="1323400"/>
    <lineage>
        <taxon>Eukaryota</taxon>
        <taxon>Metazoa</taxon>
        <taxon>Ecdysozoa</taxon>
        <taxon>Arthropoda</taxon>
        <taxon>Hexapoda</taxon>
        <taxon>Insecta</taxon>
        <taxon>Pterygota</taxon>
        <taxon>Neoptera</taxon>
        <taxon>Endopterygota</taxon>
        <taxon>Coleoptera</taxon>
        <taxon>Polyphaga</taxon>
        <taxon>Cucujiformia</taxon>
        <taxon>Chrysomeloidea</taxon>
        <taxon>Cerambycidae</taxon>
        <taxon>Lamiinae</taxon>
        <taxon>Monochamini</taxon>
        <taxon>Molorchus</taxon>
    </lineage>
</organism>
<accession>A0ABQ9K6U7</accession>
<comment type="subcellular location">
    <subcellularLocation>
        <location evidence="1">Endoplasmic reticulum membrane</location>
        <topology evidence="1">Multi-pass membrane protein</topology>
    </subcellularLocation>
</comment>
<feature type="transmembrane region" description="Helical" evidence="10">
    <location>
        <begin position="75"/>
        <end position="94"/>
    </location>
</feature>
<reference evidence="11" key="1">
    <citation type="journal article" date="2023" name="Insect Mol. Biol.">
        <title>Genome sequencing provides insights into the evolution of gene families encoding plant cell wall-degrading enzymes in longhorned beetles.</title>
        <authorList>
            <person name="Shin N.R."/>
            <person name="Okamura Y."/>
            <person name="Kirsch R."/>
            <person name="Pauchet Y."/>
        </authorList>
    </citation>
    <scope>NUCLEOTIDE SEQUENCE</scope>
    <source>
        <strain evidence="11">MMC_N1</strain>
    </source>
</reference>
<evidence type="ECO:0000256" key="4">
    <source>
        <dbReference type="ARBA" id="ARBA00022679"/>
    </source>
</evidence>
<feature type="transmembrane region" description="Helical" evidence="10">
    <location>
        <begin position="168"/>
        <end position="188"/>
    </location>
</feature>
<feature type="transmembrane region" description="Helical" evidence="10">
    <location>
        <begin position="6"/>
        <end position="25"/>
    </location>
</feature>
<comment type="similarity">
    <text evidence="2">Belongs to the polyprenol kinase family.</text>
</comment>
<feature type="transmembrane region" description="Helical" evidence="10">
    <location>
        <begin position="200"/>
        <end position="224"/>
    </location>
</feature>
<keyword evidence="9 10" id="KW-0472">Membrane</keyword>
<dbReference type="EC" id="2.7.1.108" evidence="3"/>
<evidence type="ECO:0000256" key="10">
    <source>
        <dbReference type="SAM" id="Phobius"/>
    </source>
</evidence>
<evidence type="ECO:0000313" key="11">
    <source>
        <dbReference type="EMBL" id="KAJ8985328.1"/>
    </source>
</evidence>
<keyword evidence="12" id="KW-1185">Reference proteome</keyword>
<keyword evidence="4" id="KW-0808">Transferase</keyword>
<dbReference type="Proteomes" id="UP001162164">
    <property type="component" value="Unassembled WGS sequence"/>
</dbReference>
<sequence length="293" mass="31971">MQISTLIIQMGLLGCGLIGISVYYVGIRSAKAFYLTAVLLLTFTVFVPLHILLDESPIWWIFNQILGNMSTLKLVIYWSFCAGIAVLAVSNQIFYARKASTGMRKVFHILSLVVFIPGLLYKCSFLYLASGVVVGIFLALEIVRILNIPPLGHHLQDGFAVFSDEKDTGNLALTPIYLLVGCSLPLWIHPSPCDVTDSAMFTLPPLLSGLLSIGLGDTAASIVLKKTIEGTVACILSQIGLVYLLIYFGCLAPLTMEYGIKLFTAIIIGSYVEAKTTQVDNLVLPLVMYIIII</sequence>
<feature type="transmembrane region" description="Helical" evidence="10">
    <location>
        <begin position="127"/>
        <end position="147"/>
    </location>
</feature>
<dbReference type="PANTHER" id="PTHR13205">
    <property type="entry name" value="TRANSMEMBRANE PROTEIN 15-RELATED"/>
    <property type="match status" value="1"/>
</dbReference>
<feature type="transmembrane region" description="Helical" evidence="10">
    <location>
        <begin position="106"/>
        <end position="121"/>
    </location>
</feature>
<evidence type="ECO:0000256" key="7">
    <source>
        <dbReference type="ARBA" id="ARBA00022824"/>
    </source>
</evidence>
<dbReference type="PANTHER" id="PTHR13205:SF15">
    <property type="entry name" value="DOLICHOL KINASE"/>
    <property type="match status" value="1"/>
</dbReference>